<gene>
    <name evidence="1" type="ORF">DFR75_101187</name>
</gene>
<reference evidence="1 2" key="1">
    <citation type="submission" date="2019-03" db="EMBL/GenBank/DDBJ databases">
        <title>Genomic Encyclopedia of Type Strains, Phase IV (KMG-IV): sequencing the most valuable type-strain genomes for metagenomic binning, comparative biology and taxonomic classification.</title>
        <authorList>
            <person name="Goeker M."/>
        </authorList>
    </citation>
    <scope>NUCLEOTIDE SEQUENCE [LARGE SCALE GENOMIC DNA]</scope>
    <source>
        <strain evidence="1 2">DSM 44496</strain>
    </source>
</reference>
<accession>A0A4V3CQ70</accession>
<name>A0A4V3CQ70_NOCIG</name>
<dbReference type="EMBL" id="SNXK01000001">
    <property type="protein sequence ID" value="TDP41089.1"/>
    <property type="molecule type" value="Genomic_DNA"/>
</dbReference>
<protein>
    <submittedName>
        <fullName evidence="1">Uncharacterized protein</fullName>
    </submittedName>
</protein>
<proteinExistence type="predicted"/>
<comment type="caution">
    <text evidence="1">The sequence shown here is derived from an EMBL/GenBank/DDBJ whole genome shotgun (WGS) entry which is preliminary data.</text>
</comment>
<dbReference type="Proteomes" id="UP000295087">
    <property type="component" value="Unassembled WGS sequence"/>
</dbReference>
<dbReference type="AlphaFoldDB" id="A0A4V3CQ70"/>
<dbReference type="RefSeq" id="WP_133733767.1">
    <property type="nucleotide sequence ID" value="NZ_JBHXPO010000001.1"/>
</dbReference>
<organism evidence="1 2">
    <name type="scientific">Nocardia ignorata</name>
    <dbReference type="NCBI Taxonomy" id="145285"/>
    <lineage>
        <taxon>Bacteria</taxon>
        <taxon>Bacillati</taxon>
        <taxon>Actinomycetota</taxon>
        <taxon>Actinomycetes</taxon>
        <taxon>Mycobacteriales</taxon>
        <taxon>Nocardiaceae</taxon>
        <taxon>Nocardia</taxon>
    </lineage>
</organism>
<evidence type="ECO:0000313" key="2">
    <source>
        <dbReference type="Proteomes" id="UP000295087"/>
    </source>
</evidence>
<evidence type="ECO:0000313" key="1">
    <source>
        <dbReference type="EMBL" id="TDP41089.1"/>
    </source>
</evidence>
<keyword evidence="2" id="KW-1185">Reference proteome</keyword>
<sequence length="134" mass="14806">MTDIDEVEVTTELVQAAADAGALVYPDWDFVVATRVHPSQGVGTWEVAAYRGDDGAIVDLFDHREIDNRVQTNSAELLAAQGPECMGLKCSVARSGQFRIEYSYEIDEAIKWANQVFSGLPPEQLVDILRPHDL</sequence>